<comment type="similarity">
    <text evidence="11">Belongs to the polysaccharide monooxygenase AA14 family.</text>
</comment>
<evidence type="ECO:0000256" key="10">
    <source>
        <dbReference type="ARBA" id="ARBA00023180"/>
    </source>
</evidence>
<evidence type="ECO:0000256" key="9">
    <source>
        <dbReference type="ARBA" id="ARBA00023157"/>
    </source>
</evidence>
<keyword evidence="5" id="KW-0732">Signal</keyword>
<evidence type="ECO:0000313" key="13">
    <source>
        <dbReference type="EMBL" id="TFK34779.1"/>
    </source>
</evidence>
<evidence type="ECO:0000256" key="12">
    <source>
        <dbReference type="SAM" id="MobiDB-lite"/>
    </source>
</evidence>
<sequence>MPYDFLTITARRLRLPTLPTALLGLIISSALIAPVHGHVAAWHTGMYCMNGTENGVDDQNFSSICNPLYNLTKSDWWFHHVDGCDEFPPPDGQFLELPAQGTFTVELAVNRAFTTLGYNGTMVGNFPSGQDEIAYPALTDSGEQQCITEPNIHTPNETTAAGTVFAISYTSDMSQVTPENLVVFTVLEHTPWRRLATYSVPHLPACPEGGCICAWGWVADGCGQGNMYMQPYRCKVVGETGSKAVARASPPVWCEDDTSKCVQGAKQMVYWQQLDGNNIEVTGYELSGLQKSPTYNTRLGFANGAQTDIFLSDNSASTTSIEPSSTATSSPPSESTSSGAERTTELAALWWFGGLLLSTIASMSAGW</sequence>
<keyword evidence="3" id="KW-0964">Secreted</keyword>
<evidence type="ECO:0000256" key="8">
    <source>
        <dbReference type="ARBA" id="ARBA00023033"/>
    </source>
</evidence>
<gene>
    <name evidence="13" type="ORF">BDQ12DRAFT_689182</name>
</gene>
<evidence type="ECO:0000256" key="7">
    <source>
        <dbReference type="ARBA" id="ARBA00023008"/>
    </source>
</evidence>
<evidence type="ECO:0008006" key="15">
    <source>
        <dbReference type="Google" id="ProtNLM"/>
    </source>
</evidence>
<keyword evidence="10" id="KW-0325">Glycoprotein</keyword>
<dbReference type="GO" id="GO:0005576">
    <property type="term" value="C:extracellular region"/>
    <property type="evidence" value="ECO:0007669"/>
    <property type="project" value="UniProtKB-SubCell"/>
</dbReference>
<keyword evidence="14" id="KW-1185">Reference proteome</keyword>
<comment type="subcellular location">
    <subcellularLocation>
        <location evidence="2">Secreted</location>
    </subcellularLocation>
</comment>
<comment type="cofactor">
    <cofactor evidence="1">
        <name>Cu(2+)</name>
        <dbReference type="ChEBI" id="CHEBI:29036"/>
    </cofactor>
</comment>
<dbReference type="AlphaFoldDB" id="A0A5C3LNN6"/>
<protein>
    <recommendedName>
        <fullName evidence="15">Proteophosphoglycan ppg4</fullName>
    </recommendedName>
</protein>
<keyword evidence="6" id="KW-0560">Oxidoreductase</keyword>
<dbReference type="InterPro" id="IPR054497">
    <property type="entry name" value="LPMO_AA14"/>
</dbReference>
<evidence type="ECO:0000256" key="4">
    <source>
        <dbReference type="ARBA" id="ARBA00022723"/>
    </source>
</evidence>
<reference evidence="13 14" key="1">
    <citation type="journal article" date="2019" name="Nat. Ecol. Evol.">
        <title>Megaphylogeny resolves global patterns of mushroom evolution.</title>
        <authorList>
            <person name="Varga T."/>
            <person name="Krizsan K."/>
            <person name="Foldi C."/>
            <person name="Dima B."/>
            <person name="Sanchez-Garcia M."/>
            <person name="Sanchez-Ramirez S."/>
            <person name="Szollosi G.J."/>
            <person name="Szarkandi J.G."/>
            <person name="Papp V."/>
            <person name="Albert L."/>
            <person name="Andreopoulos W."/>
            <person name="Angelini C."/>
            <person name="Antonin V."/>
            <person name="Barry K.W."/>
            <person name="Bougher N.L."/>
            <person name="Buchanan P."/>
            <person name="Buyck B."/>
            <person name="Bense V."/>
            <person name="Catcheside P."/>
            <person name="Chovatia M."/>
            <person name="Cooper J."/>
            <person name="Damon W."/>
            <person name="Desjardin D."/>
            <person name="Finy P."/>
            <person name="Geml J."/>
            <person name="Haridas S."/>
            <person name="Hughes K."/>
            <person name="Justo A."/>
            <person name="Karasinski D."/>
            <person name="Kautmanova I."/>
            <person name="Kiss B."/>
            <person name="Kocsube S."/>
            <person name="Kotiranta H."/>
            <person name="LaButti K.M."/>
            <person name="Lechner B.E."/>
            <person name="Liimatainen K."/>
            <person name="Lipzen A."/>
            <person name="Lukacs Z."/>
            <person name="Mihaltcheva S."/>
            <person name="Morgado L.N."/>
            <person name="Niskanen T."/>
            <person name="Noordeloos M.E."/>
            <person name="Ohm R.A."/>
            <person name="Ortiz-Santana B."/>
            <person name="Ovrebo C."/>
            <person name="Racz N."/>
            <person name="Riley R."/>
            <person name="Savchenko A."/>
            <person name="Shiryaev A."/>
            <person name="Soop K."/>
            <person name="Spirin V."/>
            <person name="Szebenyi C."/>
            <person name="Tomsovsky M."/>
            <person name="Tulloss R.E."/>
            <person name="Uehling J."/>
            <person name="Grigoriev I.V."/>
            <person name="Vagvolgyi C."/>
            <person name="Papp T."/>
            <person name="Martin F.M."/>
            <person name="Miettinen O."/>
            <person name="Hibbett D.S."/>
            <person name="Nagy L.G."/>
        </authorList>
    </citation>
    <scope>NUCLEOTIDE SEQUENCE [LARGE SCALE GENOMIC DNA]</scope>
    <source>
        <strain evidence="13 14">CBS 166.37</strain>
    </source>
</reference>
<evidence type="ECO:0000256" key="5">
    <source>
        <dbReference type="ARBA" id="ARBA00022729"/>
    </source>
</evidence>
<accession>A0A5C3LNN6</accession>
<dbReference type="Pfam" id="PF22810">
    <property type="entry name" value="LPMO_AA14"/>
    <property type="match status" value="1"/>
</dbReference>
<evidence type="ECO:0000256" key="3">
    <source>
        <dbReference type="ARBA" id="ARBA00022525"/>
    </source>
</evidence>
<keyword evidence="8" id="KW-0503">Monooxygenase</keyword>
<name>A0A5C3LNN6_9AGAR</name>
<evidence type="ECO:0000313" key="14">
    <source>
        <dbReference type="Proteomes" id="UP000308652"/>
    </source>
</evidence>
<keyword evidence="7" id="KW-0186">Copper</keyword>
<dbReference type="STRING" id="68775.A0A5C3LNN6"/>
<evidence type="ECO:0000256" key="2">
    <source>
        <dbReference type="ARBA" id="ARBA00004613"/>
    </source>
</evidence>
<organism evidence="13 14">
    <name type="scientific">Crucibulum laeve</name>
    <dbReference type="NCBI Taxonomy" id="68775"/>
    <lineage>
        <taxon>Eukaryota</taxon>
        <taxon>Fungi</taxon>
        <taxon>Dikarya</taxon>
        <taxon>Basidiomycota</taxon>
        <taxon>Agaricomycotina</taxon>
        <taxon>Agaricomycetes</taxon>
        <taxon>Agaricomycetidae</taxon>
        <taxon>Agaricales</taxon>
        <taxon>Agaricineae</taxon>
        <taxon>Nidulariaceae</taxon>
        <taxon>Crucibulum</taxon>
    </lineage>
</organism>
<dbReference type="Proteomes" id="UP000308652">
    <property type="component" value="Unassembled WGS sequence"/>
</dbReference>
<evidence type="ECO:0000256" key="1">
    <source>
        <dbReference type="ARBA" id="ARBA00001973"/>
    </source>
</evidence>
<dbReference type="GO" id="GO:0046872">
    <property type="term" value="F:metal ion binding"/>
    <property type="evidence" value="ECO:0007669"/>
    <property type="project" value="UniProtKB-KW"/>
</dbReference>
<feature type="region of interest" description="Disordered" evidence="12">
    <location>
        <begin position="316"/>
        <end position="340"/>
    </location>
</feature>
<dbReference type="OrthoDB" id="2019572at2759"/>
<dbReference type="EMBL" id="ML213628">
    <property type="protein sequence ID" value="TFK34779.1"/>
    <property type="molecule type" value="Genomic_DNA"/>
</dbReference>
<keyword evidence="4" id="KW-0479">Metal-binding</keyword>
<keyword evidence="9" id="KW-1015">Disulfide bond</keyword>
<dbReference type="GO" id="GO:0004497">
    <property type="term" value="F:monooxygenase activity"/>
    <property type="evidence" value="ECO:0007669"/>
    <property type="project" value="UniProtKB-KW"/>
</dbReference>
<evidence type="ECO:0000256" key="6">
    <source>
        <dbReference type="ARBA" id="ARBA00023002"/>
    </source>
</evidence>
<evidence type="ECO:0000256" key="11">
    <source>
        <dbReference type="ARBA" id="ARBA00046340"/>
    </source>
</evidence>
<proteinExistence type="inferred from homology"/>